<dbReference type="InterPro" id="IPR025150">
    <property type="entry name" value="GH123_cat"/>
</dbReference>
<dbReference type="AlphaFoldDB" id="A0A0F9D0Z8"/>
<feature type="non-terminal residue" evidence="3">
    <location>
        <position position="597"/>
    </location>
</feature>
<dbReference type="Pfam" id="PF13320">
    <property type="entry name" value="GH123_cat"/>
    <property type="match status" value="1"/>
</dbReference>
<protein>
    <submittedName>
        <fullName evidence="3">Uncharacterized protein</fullName>
    </submittedName>
</protein>
<proteinExistence type="predicted"/>
<comment type="caution">
    <text evidence="3">The sequence shown here is derived from an EMBL/GenBank/DDBJ whole genome shotgun (WGS) entry which is preliminary data.</text>
</comment>
<dbReference type="InterPro" id="IPR045711">
    <property type="entry name" value="GH123-like_N"/>
</dbReference>
<organism evidence="3">
    <name type="scientific">marine sediment metagenome</name>
    <dbReference type="NCBI Taxonomy" id="412755"/>
    <lineage>
        <taxon>unclassified sequences</taxon>
        <taxon>metagenomes</taxon>
        <taxon>ecological metagenomes</taxon>
    </lineage>
</organism>
<evidence type="ECO:0000259" key="1">
    <source>
        <dbReference type="Pfam" id="PF13320"/>
    </source>
</evidence>
<feature type="domain" description="Glycoside hydrolase 123-like N-terminal" evidence="2">
    <location>
        <begin position="352"/>
        <end position="397"/>
    </location>
</feature>
<evidence type="ECO:0000259" key="2">
    <source>
        <dbReference type="Pfam" id="PF19543"/>
    </source>
</evidence>
<accession>A0A0F9D0Z8</accession>
<gene>
    <name evidence="3" type="ORF">LCGC14_2257650</name>
</gene>
<dbReference type="Pfam" id="PF19543">
    <property type="entry name" value="GH123_N"/>
    <property type="match status" value="1"/>
</dbReference>
<sequence>AEGRLRVALDPVAKKPKPLPEYQSALPPANWLKADFDDSAWDRQWAPVELHPGGATGRKHAARHTATVNSLICLRAKVGVTDPSKAVDMKLSLEYVGGVVVYLNGREIARGHMPAGEIKPETLAEKYPDDLYREPDGLFLQKVAKNPEGFKRRYRRLDATVPRKLLRKGTNVLILEIHRAPVNEGAVKAKRIPVGGMYVVPGIWAYAGLQSLRLTSESAAGVIANVARPKGVQVWNVAPFETISAFRYGDPGEALNPITVHAARNSVFSGRLAVSSDKAINGLKVAVSDLKPTDGTGTLPASAVQVRYAAPAVRGKSWAPPHRFDALLGAVPAGIPVIQARPPRGARTTRSTGAVASLWFTVRTPATAEAGQYEGTVTVKAEGLSPTQVPLRVTVHRWTMPAPKDFRQHHLICVSPQSLAKHYKVPLWSKRHFELMGRSLSLLAEVNSREIPINLAIDFYGRLSNLDTLVRWIKRKDGTYGHDFSVFDRYLDLVAKHCGKPLPVRLNCWGEIGRDGKNQSGPDVSLLDPASGEIKSMPQPLYGTQESYQFWKPVIEKALSKLKARGWLDVTALGHNSYCYSPKRPTIDVAKKLWPEG</sequence>
<name>A0A0F9D0Z8_9ZZZZ</name>
<reference evidence="3" key="1">
    <citation type="journal article" date="2015" name="Nature">
        <title>Complex archaea that bridge the gap between prokaryotes and eukaryotes.</title>
        <authorList>
            <person name="Spang A."/>
            <person name="Saw J.H."/>
            <person name="Jorgensen S.L."/>
            <person name="Zaremba-Niedzwiedzka K."/>
            <person name="Martijn J."/>
            <person name="Lind A.E."/>
            <person name="van Eijk R."/>
            <person name="Schleper C."/>
            <person name="Guy L."/>
            <person name="Ettema T.J."/>
        </authorList>
    </citation>
    <scope>NUCLEOTIDE SEQUENCE</scope>
</reference>
<feature type="non-terminal residue" evidence="3">
    <location>
        <position position="1"/>
    </location>
</feature>
<dbReference type="Gene3D" id="2.60.120.260">
    <property type="entry name" value="Galactose-binding domain-like"/>
    <property type="match status" value="1"/>
</dbReference>
<feature type="domain" description="Glycoside hydrolase 123 catalytic" evidence="1">
    <location>
        <begin position="415"/>
        <end position="574"/>
    </location>
</feature>
<evidence type="ECO:0000313" key="3">
    <source>
        <dbReference type="EMBL" id="KKL55214.1"/>
    </source>
</evidence>
<dbReference type="EMBL" id="LAZR01030919">
    <property type="protein sequence ID" value="KKL55214.1"/>
    <property type="molecule type" value="Genomic_DNA"/>
</dbReference>